<dbReference type="Proteomes" id="UP000325313">
    <property type="component" value="Unassembled WGS sequence"/>
</dbReference>
<accession>A0A5B0NCF1</accession>
<protein>
    <submittedName>
        <fullName evidence="2">Uncharacterized protein</fullName>
    </submittedName>
</protein>
<evidence type="ECO:0000256" key="1">
    <source>
        <dbReference type="SAM" id="MobiDB-lite"/>
    </source>
</evidence>
<feature type="region of interest" description="Disordered" evidence="1">
    <location>
        <begin position="71"/>
        <end position="117"/>
    </location>
</feature>
<evidence type="ECO:0000313" key="5">
    <source>
        <dbReference type="Proteomes" id="UP000325313"/>
    </source>
</evidence>
<dbReference type="EMBL" id="VSWC01000105">
    <property type="protein sequence ID" value="KAA1086927.1"/>
    <property type="molecule type" value="Genomic_DNA"/>
</dbReference>
<dbReference type="OrthoDB" id="2501672at2759"/>
<gene>
    <name evidence="2" type="ORF">PGT21_015779</name>
    <name evidence="3" type="ORF">PGTUg99_030299</name>
</gene>
<feature type="compositionally biased region" description="Basic and acidic residues" evidence="1">
    <location>
        <begin position="174"/>
        <end position="205"/>
    </location>
</feature>
<organism evidence="2 4">
    <name type="scientific">Puccinia graminis f. sp. tritici</name>
    <dbReference type="NCBI Taxonomy" id="56615"/>
    <lineage>
        <taxon>Eukaryota</taxon>
        <taxon>Fungi</taxon>
        <taxon>Dikarya</taxon>
        <taxon>Basidiomycota</taxon>
        <taxon>Pucciniomycotina</taxon>
        <taxon>Pucciniomycetes</taxon>
        <taxon>Pucciniales</taxon>
        <taxon>Pucciniaceae</taxon>
        <taxon>Puccinia</taxon>
    </lineage>
</organism>
<sequence>MMITVPDDIMIECSHQDRVASTKDCWQPGSSLQLWRADHRAINTYWIPLLLHQPTPTTLSHTNKQSKTILTSTNKPQHPKTNMNTNTNQRSGGRVSDDMRDSSMNPTKDMMSGMDSGMDDNMMNRDRQGEDQGLMGKMSSMVGGNKNDNNQSSKMMGGVTGGRDSNRGQQEASMGDKVKGTFEQAKGKVMNDPHTARKGDMRKDPAGAGSNDFMGGAGI</sequence>
<feature type="compositionally biased region" description="Polar residues" evidence="1">
    <location>
        <begin position="71"/>
        <end position="91"/>
    </location>
</feature>
<reference evidence="4 5" key="1">
    <citation type="submission" date="2019-05" db="EMBL/GenBank/DDBJ databases">
        <title>Emergence of the Ug99 lineage of the wheat stem rust pathogen through somatic hybridization.</title>
        <authorList>
            <person name="Li F."/>
            <person name="Upadhyaya N.M."/>
            <person name="Sperschneider J."/>
            <person name="Matny O."/>
            <person name="Nguyen-Phuc H."/>
            <person name="Mago R."/>
            <person name="Raley C."/>
            <person name="Miller M.E."/>
            <person name="Silverstein K.A.T."/>
            <person name="Henningsen E."/>
            <person name="Hirsch C.D."/>
            <person name="Visser B."/>
            <person name="Pretorius Z.A."/>
            <person name="Steffenson B.J."/>
            <person name="Schwessinger B."/>
            <person name="Dodds P.N."/>
            <person name="Figueroa M."/>
        </authorList>
    </citation>
    <scope>NUCLEOTIDE SEQUENCE [LARGE SCALE GENOMIC DNA]</scope>
    <source>
        <strain evidence="2">21-0</strain>
        <strain evidence="3 5">Ug99</strain>
    </source>
</reference>
<dbReference type="AlphaFoldDB" id="A0A5B0NCF1"/>
<keyword evidence="4" id="KW-1185">Reference proteome</keyword>
<dbReference type="EMBL" id="VDEP01000137">
    <property type="protein sequence ID" value="KAA1129372.1"/>
    <property type="molecule type" value="Genomic_DNA"/>
</dbReference>
<dbReference type="Proteomes" id="UP000324748">
    <property type="component" value="Unassembled WGS sequence"/>
</dbReference>
<name>A0A5B0NCF1_PUCGR</name>
<evidence type="ECO:0000313" key="2">
    <source>
        <dbReference type="EMBL" id="KAA1086927.1"/>
    </source>
</evidence>
<evidence type="ECO:0000313" key="4">
    <source>
        <dbReference type="Proteomes" id="UP000324748"/>
    </source>
</evidence>
<proteinExistence type="predicted"/>
<comment type="caution">
    <text evidence="2">The sequence shown here is derived from an EMBL/GenBank/DDBJ whole genome shotgun (WGS) entry which is preliminary data.</text>
</comment>
<feature type="region of interest" description="Disordered" evidence="1">
    <location>
        <begin position="143"/>
        <end position="219"/>
    </location>
</feature>
<evidence type="ECO:0000313" key="3">
    <source>
        <dbReference type="EMBL" id="KAA1129372.1"/>
    </source>
</evidence>